<organism evidence="1 2">
    <name type="scientific">Candidatus Magasanikbacteria bacterium CG10_big_fil_rev_8_21_14_0_10_36_32</name>
    <dbReference type="NCBI Taxonomy" id="1974646"/>
    <lineage>
        <taxon>Bacteria</taxon>
        <taxon>Candidatus Magasanikiibacteriota</taxon>
    </lineage>
</organism>
<dbReference type="EMBL" id="PFBV01000006">
    <property type="protein sequence ID" value="PIT87996.1"/>
    <property type="molecule type" value="Genomic_DNA"/>
</dbReference>
<name>A0A2M6W5D1_9BACT</name>
<dbReference type="AlphaFoldDB" id="A0A2M6W5D1"/>
<evidence type="ECO:0000313" key="1">
    <source>
        <dbReference type="EMBL" id="PIT87996.1"/>
    </source>
</evidence>
<proteinExistence type="predicted"/>
<comment type="caution">
    <text evidence="1">The sequence shown here is derived from an EMBL/GenBank/DDBJ whole genome shotgun (WGS) entry which is preliminary data.</text>
</comment>
<gene>
    <name evidence="1" type="ORF">COU29_04275</name>
</gene>
<dbReference type="Proteomes" id="UP000231426">
    <property type="component" value="Unassembled WGS sequence"/>
</dbReference>
<protein>
    <submittedName>
        <fullName evidence="1">Uncharacterized protein</fullName>
    </submittedName>
</protein>
<accession>A0A2M6W5D1</accession>
<reference evidence="2" key="1">
    <citation type="submission" date="2017-09" db="EMBL/GenBank/DDBJ databases">
        <title>Depth-based differentiation of microbial function through sediment-hosted aquifers and enrichment of novel symbionts in the deep terrestrial subsurface.</title>
        <authorList>
            <person name="Probst A.J."/>
            <person name="Ladd B."/>
            <person name="Jarett J.K."/>
            <person name="Geller-Mcgrath D.E."/>
            <person name="Sieber C.M.K."/>
            <person name="Emerson J.B."/>
            <person name="Anantharaman K."/>
            <person name="Thomas B.C."/>
            <person name="Malmstrom R."/>
            <person name="Stieglmeier M."/>
            <person name="Klingl A."/>
            <person name="Woyke T."/>
            <person name="Ryan C.M."/>
            <person name="Banfield J.F."/>
        </authorList>
    </citation>
    <scope>NUCLEOTIDE SEQUENCE [LARGE SCALE GENOMIC DNA]</scope>
</reference>
<sequence>MKKKIIVTLILLVVIVASAIAYRFWSTSQEENSIIIGGDKDEGGCLIAAGYSWCEAKQKCLRIFEEDCLSIEGITSVLATKHRKLTSEVFIEIIKENTEYAAGQVWYDQRGGEGGVFLATKTEAGWEIVFDGNGSIDCERIKQEYTFPEDMLIGFCD</sequence>
<evidence type="ECO:0000313" key="2">
    <source>
        <dbReference type="Proteomes" id="UP000231426"/>
    </source>
</evidence>